<dbReference type="InterPro" id="IPR036134">
    <property type="entry name" value="Crypto/Photolyase_FAD-like_sf"/>
</dbReference>
<dbReference type="RefSeq" id="WP_204951647.1">
    <property type="nucleotide sequence ID" value="NZ_BSFF01000010.1"/>
</dbReference>
<comment type="catalytic activity">
    <reaction evidence="7">
        <text>cyclobutadipyrimidine (in DNA) = 2 pyrimidine residues (in DNA).</text>
        <dbReference type="EC" id="4.1.99.3"/>
    </reaction>
</comment>
<feature type="binding site" evidence="8">
    <location>
        <position position="233"/>
    </location>
    <ligand>
        <name>FAD</name>
        <dbReference type="ChEBI" id="CHEBI:57692"/>
    </ligand>
</feature>
<dbReference type="GO" id="GO:0009416">
    <property type="term" value="P:response to light stimulus"/>
    <property type="evidence" value="ECO:0007669"/>
    <property type="project" value="TreeGrafter"/>
</dbReference>
<keyword evidence="4 8" id="KW-0285">Flavoprotein</keyword>
<feature type="binding site" evidence="8">
    <location>
        <begin position="384"/>
        <end position="386"/>
    </location>
    <ligand>
        <name>FAD</name>
        <dbReference type="ChEBI" id="CHEBI:57692"/>
    </ligand>
</feature>
<dbReference type="GO" id="GO:0000719">
    <property type="term" value="P:photoreactive repair"/>
    <property type="evidence" value="ECO:0007669"/>
    <property type="project" value="UniProtKB-ARBA"/>
</dbReference>
<dbReference type="Pfam" id="PF00875">
    <property type="entry name" value="DNA_photolyase"/>
    <property type="match status" value="1"/>
</dbReference>
<organism evidence="12 15">
    <name type="scientific">Methylopila capsulata</name>
    <dbReference type="NCBI Taxonomy" id="61654"/>
    <lineage>
        <taxon>Bacteria</taxon>
        <taxon>Pseudomonadati</taxon>
        <taxon>Pseudomonadota</taxon>
        <taxon>Alphaproteobacteria</taxon>
        <taxon>Hyphomicrobiales</taxon>
        <taxon>Methylopilaceae</taxon>
        <taxon>Methylopila</taxon>
    </lineage>
</organism>
<dbReference type="InterPro" id="IPR002081">
    <property type="entry name" value="Cryptochrome/DNA_photolyase_1"/>
</dbReference>
<reference evidence="13 14" key="2">
    <citation type="submission" date="2021-01" db="EMBL/GenBank/DDBJ databases">
        <title>Genomic Encyclopedia of Type Strains, Phase IV (KMG-IV): sequencing the most valuable type-strain genomes for metagenomic binning, comparative biology and taxonomic classification.</title>
        <authorList>
            <person name="Goeker M."/>
        </authorList>
    </citation>
    <scope>NUCLEOTIDE SEQUENCE [LARGE SCALE GENOMIC DNA]</scope>
    <source>
        <strain evidence="13 14">DSM 6130</strain>
    </source>
</reference>
<dbReference type="Pfam" id="PF03441">
    <property type="entry name" value="FAD_binding_7"/>
    <property type="match status" value="1"/>
</dbReference>
<evidence type="ECO:0000313" key="13">
    <source>
        <dbReference type="EMBL" id="MBM7853196.1"/>
    </source>
</evidence>
<evidence type="ECO:0000256" key="2">
    <source>
        <dbReference type="ARBA" id="ARBA00013149"/>
    </source>
</evidence>
<dbReference type="PROSITE" id="PS00394">
    <property type="entry name" value="DNA_PHOTOLYASES_1_1"/>
    <property type="match status" value="1"/>
</dbReference>
<evidence type="ECO:0000256" key="6">
    <source>
        <dbReference type="ARBA" id="ARBA00022991"/>
    </source>
</evidence>
<evidence type="ECO:0000313" key="12">
    <source>
        <dbReference type="EMBL" id="GLK57590.1"/>
    </source>
</evidence>
<dbReference type="GO" id="GO:0003677">
    <property type="term" value="F:DNA binding"/>
    <property type="evidence" value="ECO:0007669"/>
    <property type="project" value="TreeGrafter"/>
</dbReference>
<dbReference type="InterPro" id="IPR005101">
    <property type="entry name" value="Cryptochr/Photolyase_FAD-bd"/>
</dbReference>
<dbReference type="SUPFAM" id="SSF48173">
    <property type="entry name" value="Cryptochrome/photolyase FAD-binding domain"/>
    <property type="match status" value="1"/>
</dbReference>
<reference evidence="12" key="3">
    <citation type="submission" date="2023-01" db="EMBL/GenBank/DDBJ databases">
        <authorList>
            <person name="Sun Q."/>
            <person name="Evtushenko L."/>
        </authorList>
    </citation>
    <scope>NUCLEOTIDE SEQUENCE</scope>
    <source>
        <strain evidence="12">VKM B-1606</strain>
    </source>
</reference>
<comment type="cofactor">
    <cofactor evidence="8">
        <name>FAD</name>
        <dbReference type="ChEBI" id="CHEBI:57692"/>
    </cofactor>
    <text evidence="8">Binds 1 FAD per subunit.</text>
</comment>
<name>A0A9W6IYF4_9HYPH</name>
<dbReference type="PANTHER" id="PTHR11455:SF9">
    <property type="entry name" value="CRYPTOCHROME CIRCADIAN CLOCK 5 ISOFORM X1"/>
    <property type="match status" value="1"/>
</dbReference>
<dbReference type="InterPro" id="IPR014729">
    <property type="entry name" value="Rossmann-like_a/b/a_fold"/>
</dbReference>
<reference evidence="12" key="1">
    <citation type="journal article" date="2014" name="Int. J. Syst. Evol. Microbiol.">
        <title>Complete genome sequence of Corynebacterium casei LMG S-19264T (=DSM 44701T), isolated from a smear-ripened cheese.</title>
        <authorList>
            <consortium name="US DOE Joint Genome Institute (JGI-PGF)"/>
            <person name="Walter F."/>
            <person name="Albersmeier A."/>
            <person name="Kalinowski J."/>
            <person name="Ruckert C."/>
        </authorList>
    </citation>
    <scope>NUCLEOTIDE SEQUENCE</scope>
    <source>
        <strain evidence="12">VKM B-1606</strain>
    </source>
</reference>
<comment type="cofactor">
    <cofactor evidence="1">
        <name>(6R)-5,10-methylene-5,6,7,8-tetrahydrofolate</name>
        <dbReference type="ChEBI" id="CHEBI:15636"/>
    </cofactor>
</comment>
<dbReference type="GO" id="GO:0003904">
    <property type="term" value="F:deoxyribodipyrimidine photo-lyase activity"/>
    <property type="evidence" value="ECO:0007669"/>
    <property type="project" value="UniProtKB-EC"/>
</dbReference>
<keyword evidence="6 10" id="KW-0157">Chromophore</keyword>
<feature type="domain" description="Photolyase/cryptochrome alpha/beta" evidence="11">
    <location>
        <begin position="9"/>
        <end position="138"/>
    </location>
</feature>
<dbReference type="EMBL" id="BSFF01000010">
    <property type="protein sequence ID" value="GLK57590.1"/>
    <property type="molecule type" value="Genomic_DNA"/>
</dbReference>
<dbReference type="Proteomes" id="UP001143400">
    <property type="component" value="Unassembled WGS sequence"/>
</dbReference>
<dbReference type="FunFam" id="1.10.579.10:FF:000003">
    <property type="entry name" value="Deoxyribodipyrimidine photo-lyase"/>
    <property type="match status" value="1"/>
</dbReference>
<evidence type="ECO:0000256" key="10">
    <source>
        <dbReference type="RuleBase" id="RU004182"/>
    </source>
</evidence>
<dbReference type="InterPro" id="IPR006050">
    <property type="entry name" value="DNA_photolyase_N"/>
</dbReference>
<dbReference type="GO" id="GO:0071949">
    <property type="term" value="F:FAD binding"/>
    <property type="evidence" value="ECO:0007669"/>
    <property type="project" value="TreeGrafter"/>
</dbReference>
<gene>
    <name evidence="12" type="ORF">GCM10008170_36100</name>
    <name evidence="13" type="ORF">JOD31_003447</name>
</gene>
<keyword evidence="13" id="KW-0456">Lyase</keyword>
<dbReference type="PANTHER" id="PTHR11455">
    <property type="entry name" value="CRYPTOCHROME"/>
    <property type="match status" value="1"/>
</dbReference>
<dbReference type="InterPro" id="IPR018394">
    <property type="entry name" value="DNA_photolyase_1_CS_C"/>
</dbReference>
<comment type="similarity">
    <text evidence="10">Belongs to the DNA photolyase family.</text>
</comment>
<dbReference type="SUPFAM" id="SSF52425">
    <property type="entry name" value="Cryptochrome/photolyase, N-terminal domain"/>
    <property type="match status" value="1"/>
</dbReference>
<keyword evidence="14" id="KW-1185">Reference proteome</keyword>
<feature type="binding site" evidence="8">
    <location>
        <position position="283"/>
    </location>
    <ligand>
        <name>FAD</name>
        <dbReference type="ChEBI" id="CHEBI:57692"/>
    </ligand>
</feature>
<dbReference type="Gene3D" id="1.25.40.80">
    <property type="match status" value="1"/>
</dbReference>
<dbReference type="Gene3D" id="1.10.579.10">
    <property type="entry name" value="DNA Cyclobutane Dipyrimidine Photolyase, subunit A, domain 3"/>
    <property type="match status" value="1"/>
</dbReference>
<evidence type="ECO:0000256" key="5">
    <source>
        <dbReference type="ARBA" id="ARBA00022827"/>
    </source>
</evidence>
<comment type="caution">
    <text evidence="12">The sequence shown here is derived from an EMBL/GenBank/DDBJ whole genome shotgun (WGS) entry which is preliminary data.</text>
</comment>
<keyword evidence="5 8" id="KW-0274">FAD</keyword>
<dbReference type="Proteomes" id="UP000758856">
    <property type="component" value="Unassembled WGS sequence"/>
</dbReference>
<dbReference type="EC" id="4.1.99.3" evidence="2"/>
<dbReference type="PRINTS" id="PR00147">
    <property type="entry name" value="DNAPHOTLYASE"/>
</dbReference>
<evidence type="ECO:0000256" key="8">
    <source>
        <dbReference type="PIRSR" id="PIRSR602081-1"/>
    </source>
</evidence>
<feature type="site" description="Electron transfer via tryptophanyl radical" evidence="9">
    <location>
        <position position="371"/>
    </location>
</feature>
<evidence type="ECO:0000256" key="4">
    <source>
        <dbReference type="ARBA" id="ARBA00022630"/>
    </source>
</evidence>
<evidence type="ECO:0000256" key="9">
    <source>
        <dbReference type="PIRSR" id="PIRSR602081-2"/>
    </source>
</evidence>
<evidence type="ECO:0000256" key="7">
    <source>
        <dbReference type="ARBA" id="ARBA00033999"/>
    </source>
</evidence>
<dbReference type="AlphaFoldDB" id="A0A9W6IYF4"/>
<dbReference type="InterPro" id="IPR036155">
    <property type="entry name" value="Crypto/Photolyase_N_sf"/>
</dbReference>
<dbReference type="PROSITE" id="PS51645">
    <property type="entry name" value="PHR_CRY_ALPHA_BETA"/>
    <property type="match status" value="1"/>
</dbReference>
<evidence type="ECO:0000259" key="11">
    <source>
        <dbReference type="PROSITE" id="PS51645"/>
    </source>
</evidence>
<dbReference type="EMBL" id="JAFBCY010000004">
    <property type="protein sequence ID" value="MBM7853196.1"/>
    <property type="molecule type" value="Genomic_DNA"/>
</dbReference>
<evidence type="ECO:0000313" key="14">
    <source>
        <dbReference type="Proteomes" id="UP000758856"/>
    </source>
</evidence>
<evidence type="ECO:0000256" key="1">
    <source>
        <dbReference type="ARBA" id="ARBA00001932"/>
    </source>
</evidence>
<protein>
    <recommendedName>
        <fullName evidence="3">Deoxyribodipyrimidine photo-lyase</fullName>
        <ecNumber evidence="2">4.1.99.3</ecNumber>
    </recommendedName>
</protein>
<feature type="site" description="Electron transfer via tryptophanyl radical" evidence="9">
    <location>
        <position position="317"/>
    </location>
</feature>
<dbReference type="PROSITE" id="PS00691">
    <property type="entry name" value="DNA_PHOTOLYASES_1_2"/>
    <property type="match status" value="1"/>
</dbReference>
<evidence type="ECO:0000256" key="3">
    <source>
        <dbReference type="ARBA" id="ARBA00014046"/>
    </source>
</evidence>
<sequence>MPSSGKPSSCALVWFREDLRLADNPALHAALDSGKPALGLYVFDDATHGPRPLGGASRWWLAQSLRALARDCAAIGFPFVIRRGKTAEVVPAAVEETGADMVLWNRRYVASENQIDAALKERLRKDGREVESFNARLMFEPWEVTSKAGEPLKVYSPFWRACMARGEPRPPLPRPRKGKIAAAPALKGLTVDDLDLEPTTPDWAGGLREAWTPGETGARAALTDFIDHGLRGYADGRDRPDQPHVSRMSPHLRFGEVSPYQLWHAVERAKAEGDATATDVEKFRSELGWREFSYHLLHGNPDLATKNFNARFDAFPWKTPDSAHRKAWRKGLTGFPIVDAGMRQLWTTGWMHNRVRMICASFLIKDLMIDWREGEDWFWDTLVDADPANNSASWQWVAGSGADAAPYFRVFNPSLQGKKFDPQGDYVRAFVPELKDVPAKHIHEPWDAPREVLERAGVTLGETYPRRIVDHHAARDAALKAFGRIKDR</sequence>
<feature type="site" description="Electron transfer via tryptophanyl radical" evidence="9">
    <location>
        <position position="394"/>
    </location>
</feature>
<accession>A0A9W6IYF4</accession>
<dbReference type="Gene3D" id="3.40.50.620">
    <property type="entry name" value="HUPs"/>
    <property type="match status" value="1"/>
</dbReference>
<evidence type="ECO:0000313" key="15">
    <source>
        <dbReference type="Proteomes" id="UP001143400"/>
    </source>
</evidence>
<proteinExistence type="inferred from homology"/>